<proteinExistence type="inferred from homology"/>
<dbReference type="Gene3D" id="1.25.40.720">
    <property type="entry name" value="Telomere length regulation protein 2, C-terminal domain"/>
    <property type="match status" value="1"/>
</dbReference>
<dbReference type="AlphaFoldDB" id="A0A9P6SYK7"/>
<feature type="domain" description="Telomere length regulation protein conserved" evidence="3">
    <location>
        <begin position="678"/>
        <end position="788"/>
    </location>
</feature>
<feature type="compositionally biased region" description="Low complexity" evidence="2">
    <location>
        <begin position="797"/>
        <end position="808"/>
    </location>
</feature>
<dbReference type="Pfam" id="PF10193">
    <property type="entry name" value="Telomere_reg-2"/>
    <property type="match status" value="1"/>
</dbReference>
<evidence type="ECO:0000256" key="1">
    <source>
        <dbReference type="ARBA" id="ARBA00006133"/>
    </source>
</evidence>
<sequence>MADSQDSEAISAYLTDLQNQVRASPSPTLSSAIRALSEPLSFLGLINANNGLTTTSTATTTTTPLWAGPIEPTFQKRQYFIQHLLPNHLDFILDNITLDWFYALPSAQQTSLFDVYFIPCLSLRQQQQQQQRQRQATATTQFQWEALMAVVSVQTLVSRINARFHENHSFLNETILRLLRKVLESYSLMDFYQGCYSVGQASGTAAAISSGGAKTTATAAEAVLISMWDSFLSKLFSIPTRVSNTLGGSGVVPSSSRVEIEDCFRDVIFFKRQATQLQSCLSSLAKDAVAEQNEKSKSSLKGQHARAYGVVITKFLRLGYAKILVESMVSQIWDKDMDSKCLGWKLALTHTASPATVSQFLVALVEHFNRNQLDFESSQRRQSLLPKNSAPTADQQQQLEIVHRAAKILVAIGFGTSDEKMDSNKNNNNAMVEQILFQGRVYGIGVLRMLICVQSGWPTGVQSGKDSILAKTFKKALEIWSDSMLVNHASADYQKYMSYQVLLMIGYFSQKDIFEADLISIFSNGMSNWLELESFQRKQIGLVVAEEFSKAVDTIGSPADFDLDGTDMEIRFARSLVHLKDGAKPYNPAVLPSIDDSKGPQECDEESQDEFADSRAANQEDSDDEEDPDEIVDQFSRANVRDDSDSDDDDDLKPYEMEYESDPDEDIGSSRKPKVAAPLYLRDLISYLRAGEDRDKTEMGLQHAAELIRRKAGSLELEEFAETLANTLVQIQDSFDLTNFYKMRENALVALVVTSPIIVSGVLTFQFYEKKNSVGQRLNILTALALGAQEISGFDRPPSAATSSSSAPIRPGQPSRSTLTAANSVYSTSSNTTGTATSSTSTLVGAGAQNQMSSRTAPVTFDSIASNISLARTRRFSQKSNIEASRPAPKANAFSNLAPVFLGGLLGRWGGNRGAGMERGYDVLQKAPAMVLKKFVVTLGVLVHYAVPITRELFRFLLALRYHTPPSQPTPGGAAPTSSMTGSAFSIPSLTSLKLPGEIGISSKMSSTSAAGSSSLLTLSSSSALPYNPDLLESILFDLLILVTPSSATLSDELLLHEFYAEVMECQQWAMELWEVYKLEEGSGDKARMYCAALLQRCFELMEVSV</sequence>
<dbReference type="InterPro" id="IPR038528">
    <property type="entry name" value="TEL2_C_sf"/>
</dbReference>
<organism evidence="4 5">
    <name type="scientific">Entomortierella chlamydospora</name>
    <dbReference type="NCBI Taxonomy" id="101097"/>
    <lineage>
        <taxon>Eukaryota</taxon>
        <taxon>Fungi</taxon>
        <taxon>Fungi incertae sedis</taxon>
        <taxon>Mucoromycota</taxon>
        <taxon>Mortierellomycotina</taxon>
        <taxon>Mortierellomycetes</taxon>
        <taxon>Mortierellales</taxon>
        <taxon>Mortierellaceae</taxon>
        <taxon>Entomortierella</taxon>
    </lineage>
</organism>
<dbReference type="GO" id="GO:0051083">
    <property type="term" value="P:'de novo' cotranslational protein folding"/>
    <property type="evidence" value="ECO:0007669"/>
    <property type="project" value="TreeGrafter"/>
</dbReference>
<dbReference type="InterPro" id="IPR019337">
    <property type="entry name" value="Telomere_length_regulation_dom"/>
</dbReference>
<keyword evidence="5" id="KW-1185">Reference proteome</keyword>
<dbReference type="GO" id="GO:0042162">
    <property type="term" value="F:telomeric DNA binding"/>
    <property type="evidence" value="ECO:0007669"/>
    <property type="project" value="TreeGrafter"/>
</dbReference>
<feature type="compositionally biased region" description="Acidic residues" evidence="2">
    <location>
        <begin position="644"/>
        <end position="667"/>
    </location>
</feature>
<evidence type="ECO:0000259" key="3">
    <source>
        <dbReference type="Pfam" id="PF10193"/>
    </source>
</evidence>
<dbReference type="EMBL" id="JAAAID010001230">
    <property type="protein sequence ID" value="KAG0010978.1"/>
    <property type="molecule type" value="Genomic_DNA"/>
</dbReference>
<dbReference type="GO" id="GO:0051879">
    <property type="term" value="F:Hsp90 protein binding"/>
    <property type="evidence" value="ECO:0007669"/>
    <property type="project" value="TreeGrafter"/>
</dbReference>
<dbReference type="InterPro" id="IPR051970">
    <property type="entry name" value="TEL2_Regulation"/>
</dbReference>
<evidence type="ECO:0000256" key="2">
    <source>
        <dbReference type="SAM" id="MobiDB-lite"/>
    </source>
</evidence>
<comment type="similarity">
    <text evidence="1">Belongs to the TEL2 family.</text>
</comment>
<evidence type="ECO:0000313" key="5">
    <source>
        <dbReference type="Proteomes" id="UP000703661"/>
    </source>
</evidence>
<comment type="caution">
    <text evidence="4">The sequence shown here is derived from an EMBL/GenBank/DDBJ whole genome shotgun (WGS) entry which is preliminary data.</text>
</comment>
<dbReference type="PANTHER" id="PTHR15830:SF10">
    <property type="entry name" value="TELOMERE LENGTH REGULATION PROTEIN TEL2 HOMOLOG"/>
    <property type="match status" value="1"/>
</dbReference>
<gene>
    <name evidence="4" type="primary">TEL2</name>
    <name evidence="4" type="ORF">BGZ80_001044</name>
</gene>
<accession>A0A9P6SYK7</accession>
<reference evidence="4" key="1">
    <citation type="journal article" date="2020" name="Fungal Divers.">
        <title>Resolving the Mortierellaceae phylogeny through synthesis of multi-gene phylogenetics and phylogenomics.</title>
        <authorList>
            <person name="Vandepol N."/>
            <person name="Liber J."/>
            <person name="Desiro A."/>
            <person name="Na H."/>
            <person name="Kennedy M."/>
            <person name="Barry K."/>
            <person name="Grigoriev I.V."/>
            <person name="Miller A.N."/>
            <person name="O'Donnell K."/>
            <person name="Stajich J.E."/>
            <person name="Bonito G."/>
        </authorList>
    </citation>
    <scope>NUCLEOTIDE SEQUENCE</scope>
    <source>
        <strain evidence="4">NRRL 2769</strain>
    </source>
</reference>
<name>A0A9P6SYK7_9FUNG</name>
<dbReference type="PANTHER" id="PTHR15830">
    <property type="entry name" value="TELOMERE LENGTH REGULATION PROTEIN TEL2 FAMILY MEMBER"/>
    <property type="match status" value="1"/>
</dbReference>
<dbReference type="Proteomes" id="UP000703661">
    <property type="component" value="Unassembled WGS sequence"/>
</dbReference>
<feature type="compositionally biased region" description="Acidic residues" evidence="2">
    <location>
        <begin position="602"/>
        <end position="611"/>
    </location>
</feature>
<dbReference type="GO" id="GO:0005829">
    <property type="term" value="C:cytosol"/>
    <property type="evidence" value="ECO:0007669"/>
    <property type="project" value="TreeGrafter"/>
</dbReference>
<evidence type="ECO:0000313" key="4">
    <source>
        <dbReference type="EMBL" id="KAG0010978.1"/>
    </source>
</evidence>
<feature type="region of interest" description="Disordered" evidence="2">
    <location>
        <begin position="795"/>
        <end position="818"/>
    </location>
</feature>
<feature type="region of interest" description="Disordered" evidence="2">
    <location>
        <begin position="588"/>
        <end position="671"/>
    </location>
</feature>
<protein>
    <submittedName>
        <fullName evidence="4">Telomere binding protein</fullName>
    </submittedName>
</protein>
<feature type="compositionally biased region" description="Acidic residues" evidence="2">
    <location>
        <begin position="620"/>
        <end position="632"/>
    </location>
</feature>